<reference evidence="1" key="1">
    <citation type="submission" date="2021-01" db="EMBL/GenBank/DDBJ databases">
        <title>Rhizobium sp. strain KVB221 16S ribosomal RNA gene Genome sequencing and assembly.</title>
        <authorList>
            <person name="Kang M."/>
        </authorList>
    </citation>
    <scope>NUCLEOTIDE SEQUENCE</scope>
    <source>
        <strain evidence="1">KVB221</strain>
    </source>
</reference>
<dbReference type="SUPFAM" id="SSF54593">
    <property type="entry name" value="Glyoxalase/Bleomycin resistance protein/Dihydroxybiphenyl dioxygenase"/>
    <property type="match status" value="1"/>
</dbReference>
<dbReference type="AlphaFoldDB" id="A0A937CQU2"/>
<dbReference type="EMBL" id="JAEQNC010000013">
    <property type="protein sequence ID" value="MBL0374393.1"/>
    <property type="molecule type" value="Genomic_DNA"/>
</dbReference>
<accession>A0A937CQU2</accession>
<evidence type="ECO:0000313" key="1">
    <source>
        <dbReference type="EMBL" id="MBL0374393.1"/>
    </source>
</evidence>
<proteinExistence type="predicted"/>
<evidence type="ECO:0000313" key="2">
    <source>
        <dbReference type="Proteomes" id="UP000633219"/>
    </source>
</evidence>
<keyword evidence="2" id="KW-1185">Reference proteome</keyword>
<protein>
    <submittedName>
        <fullName evidence="1">VOC family protein</fullName>
    </submittedName>
</protein>
<dbReference type="InterPro" id="IPR029068">
    <property type="entry name" value="Glyas_Bleomycin-R_OHBP_Dase"/>
</dbReference>
<name>A0A937CQU2_9HYPH</name>
<organism evidence="1 2">
    <name type="scientific">Rhizobium setariae</name>
    <dbReference type="NCBI Taxonomy" id="2801340"/>
    <lineage>
        <taxon>Bacteria</taxon>
        <taxon>Pseudomonadati</taxon>
        <taxon>Pseudomonadota</taxon>
        <taxon>Alphaproteobacteria</taxon>
        <taxon>Hyphomicrobiales</taxon>
        <taxon>Rhizobiaceae</taxon>
        <taxon>Rhizobium/Agrobacterium group</taxon>
        <taxon>Rhizobium</taxon>
    </lineage>
</organism>
<dbReference type="CDD" id="cd07262">
    <property type="entry name" value="VOC_like"/>
    <property type="match status" value="1"/>
</dbReference>
<dbReference type="PANTHER" id="PTHR35006:SF1">
    <property type="entry name" value="BLL2941 PROTEIN"/>
    <property type="match status" value="1"/>
</dbReference>
<dbReference type="Gene3D" id="3.10.180.10">
    <property type="entry name" value="2,3-Dihydroxybiphenyl 1,2-Dioxygenase, domain 1"/>
    <property type="match status" value="1"/>
</dbReference>
<dbReference type="RefSeq" id="WP_201662704.1">
    <property type="nucleotide sequence ID" value="NZ_JAEQNC010000013.1"/>
</dbReference>
<dbReference type="Proteomes" id="UP000633219">
    <property type="component" value="Unassembled WGS sequence"/>
</dbReference>
<sequence>MLSNISIGANDPVVSGQFYEAVLVPLGYERHEIEGSARFSLRGVADKDNGPGTVWIQKPFDGKVATAGNGMMPAFRAADPETVQRLHAAGIAAGGTDEGPPGTRAYYSEDFYVAYLRDPVGNKVSVFCVLDPHST</sequence>
<comment type="caution">
    <text evidence="1">The sequence shown here is derived from an EMBL/GenBank/DDBJ whole genome shotgun (WGS) entry which is preliminary data.</text>
</comment>
<gene>
    <name evidence="1" type="ORF">JJB09_20475</name>
</gene>
<dbReference type="PANTHER" id="PTHR35006">
    <property type="entry name" value="GLYOXALASE FAMILY PROTEIN (AFU_ORTHOLOGUE AFUA_5G14830)"/>
    <property type="match status" value="1"/>
</dbReference>